<proteinExistence type="predicted"/>
<gene>
    <name evidence="1" type="ORF">LALA0_S10e02432g</name>
</gene>
<dbReference type="HOGENOM" id="CLU_2671498_0_0_1"/>
<reference evidence="1 2" key="1">
    <citation type="submission" date="2014-12" db="EMBL/GenBank/DDBJ databases">
        <authorList>
            <person name="Neuveglise Cecile"/>
        </authorList>
    </citation>
    <scope>NUCLEOTIDE SEQUENCE [LARGE SCALE GENOMIC DNA]</scope>
    <source>
        <strain evidence="1 2">CBS 12615</strain>
    </source>
</reference>
<dbReference type="AlphaFoldDB" id="A0A0C7NCM2"/>
<protein>
    <submittedName>
        <fullName evidence="1">LALA0S10e02432g1_1</fullName>
    </submittedName>
</protein>
<dbReference type="OrthoDB" id="4028391at2759"/>
<keyword evidence="2" id="KW-1185">Reference proteome</keyword>
<accession>A0A0C7NCM2</accession>
<dbReference type="RefSeq" id="XP_022630317.1">
    <property type="nucleotide sequence ID" value="XM_022775451.1"/>
</dbReference>
<organism evidence="1 2">
    <name type="scientific">Lachancea lanzarotensis</name>
    <dbReference type="NCBI Taxonomy" id="1245769"/>
    <lineage>
        <taxon>Eukaryota</taxon>
        <taxon>Fungi</taxon>
        <taxon>Dikarya</taxon>
        <taxon>Ascomycota</taxon>
        <taxon>Saccharomycotina</taxon>
        <taxon>Saccharomycetes</taxon>
        <taxon>Saccharomycetales</taxon>
        <taxon>Saccharomycetaceae</taxon>
        <taxon>Lachancea</taxon>
    </lineage>
</organism>
<sequence>MGKAASNTSHAIQAGNKAIIISPWQHKVIEVTPLNKFGGQCSFNGIMNGEVSLNDRYLHQVAIVENGEFVGLRDE</sequence>
<dbReference type="Proteomes" id="UP000054304">
    <property type="component" value="Unassembled WGS sequence"/>
</dbReference>
<dbReference type="EMBL" id="LN736369">
    <property type="protein sequence ID" value="CEP64107.1"/>
    <property type="molecule type" value="Genomic_DNA"/>
</dbReference>
<evidence type="ECO:0000313" key="2">
    <source>
        <dbReference type="Proteomes" id="UP000054304"/>
    </source>
</evidence>
<evidence type="ECO:0000313" key="1">
    <source>
        <dbReference type="EMBL" id="CEP64107.1"/>
    </source>
</evidence>
<name>A0A0C7NCM2_9SACH</name>
<dbReference type="GeneID" id="34687639"/>